<reference evidence="2" key="1">
    <citation type="submission" date="2013-09" db="EMBL/GenBank/DDBJ databases">
        <title>Corchorus olitorius genome sequencing.</title>
        <authorList>
            <person name="Alam M."/>
            <person name="Haque M.S."/>
            <person name="Islam M.S."/>
            <person name="Emdad E.M."/>
            <person name="Islam M.M."/>
            <person name="Ahmed B."/>
            <person name="Halim A."/>
            <person name="Hossen Q.M.M."/>
            <person name="Hossain M.Z."/>
            <person name="Ahmed R."/>
            <person name="Khan M.M."/>
            <person name="Islam R."/>
            <person name="Rashid M.M."/>
            <person name="Khan S.A."/>
            <person name="Rahman M.S."/>
            <person name="Alam M."/>
            <person name="Yahiya A.S."/>
            <person name="Khan M.S."/>
            <person name="Azam M.S."/>
            <person name="Haque T."/>
            <person name="Lashkar M.Z.H."/>
            <person name="Akhand A.I."/>
            <person name="Morshed G."/>
            <person name="Roy S."/>
            <person name="Uddin K.S."/>
            <person name="Rabeya T."/>
            <person name="Hossain A.S."/>
            <person name="Chowdhury A."/>
            <person name="Snigdha A.R."/>
            <person name="Mortoza M.S."/>
            <person name="Matin S.A."/>
            <person name="Hoque S.M.E."/>
            <person name="Islam M.K."/>
            <person name="Roy D.K."/>
            <person name="Haider R."/>
            <person name="Moosa M.M."/>
            <person name="Elias S.M."/>
            <person name="Hasan A.M."/>
            <person name="Jahan S."/>
            <person name="Shafiuddin M."/>
            <person name="Mahmood N."/>
            <person name="Shommy N.S."/>
        </authorList>
    </citation>
    <scope>NUCLEOTIDE SEQUENCE [LARGE SCALE GENOMIC DNA]</scope>
    <source>
        <strain evidence="2">cv. O-4</strain>
    </source>
</reference>
<sequence>MDTKHPYFSTRCNGSWCNSEHQPDLGEAVI</sequence>
<evidence type="ECO:0000313" key="2">
    <source>
        <dbReference type="Proteomes" id="UP000187203"/>
    </source>
</evidence>
<protein>
    <submittedName>
        <fullName evidence="1">Uncharacterized protein</fullName>
    </submittedName>
</protein>
<proteinExistence type="predicted"/>
<dbReference type="EMBL" id="AWUE01003757">
    <property type="protein sequence ID" value="OMP13608.1"/>
    <property type="molecule type" value="Genomic_DNA"/>
</dbReference>
<dbReference type="AlphaFoldDB" id="A0A1R3L2U9"/>
<keyword evidence="2" id="KW-1185">Reference proteome</keyword>
<accession>A0A1R3L2U9</accession>
<comment type="caution">
    <text evidence="1">The sequence shown here is derived from an EMBL/GenBank/DDBJ whole genome shotgun (WGS) entry which is preliminary data.</text>
</comment>
<dbReference type="Proteomes" id="UP000187203">
    <property type="component" value="Unassembled WGS sequence"/>
</dbReference>
<name>A0A1R3L2U9_9ROSI</name>
<evidence type="ECO:0000313" key="1">
    <source>
        <dbReference type="EMBL" id="OMP13608.1"/>
    </source>
</evidence>
<organism evidence="1 2">
    <name type="scientific">Corchorus olitorius</name>
    <dbReference type="NCBI Taxonomy" id="93759"/>
    <lineage>
        <taxon>Eukaryota</taxon>
        <taxon>Viridiplantae</taxon>
        <taxon>Streptophyta</taxon>
        <taxon>Embryophyta</taxon>
        <taxon>Tracheophyta</taxon>
        <taxon>Spermatophyta</taxon>
        <taxon>Magnoliopsida</taxon>
        <taxon>eudicotyledons</taxon>
        <taxon>Gunneridae</taxon>
        <taxon>Pentapetalae</taxon>
        <taxon>rosids</taxon>
        <taxon>malvids</taxon>
        <taxon>Malvales</taxon>
        <taxon>Malvaceae</taxon>
        <taxon>Grewioideae</taxon>
        <taxon>Apeibeae</taxon>
        <taxon>Corchorus</taxon>
    </lineage>
</organism>
<gene>
    <name evidence="1" type="ORF">COLO4_01310</name>
</gene>